<dbReference type="Gene3D" id="3.10.450.710">
    <property type="entry name" value="Tgt2/MlaC"/>
    <property type="match status" value="1"/>
</dbReference>
<dbReference type="RefSeq" id="WP_104508031.1">
    <property type="nucleotide sequence ID" value="NZ_JACIGC010000004.1"/>
</dbReference>
<proteinExistence type="predicted"/>
<evidence type="ECO:0008006" key="3">
    <source>
        <dbReference type="Google" id="ProtNLM"/>
    </source>
</evidence>
<dbReference type="OrthoDB" id="7358716at2"/>
<sequence>MFNRRVFLAFVASLPAFSAHAGEADEAIAVVRKLQDSQIDVLRRAAQLTLKQRFAALRPALDAAFDLEGMAKLAHGPGFDELPAAERADWIKSFGDYVAATYAQRFEFVEAKGFERDAKAEPRDGALVVSTRMIPVSGEPMPIDYVVKSTPQGWRIGDILANGSISELTQWRRALRGLALAELRKRAGNLLEP</sequence>
<evidence type="ECO:0000313" key="1">
    <source>
        <dbReference type="EMBL" id="PPQ30722.1"/>
    </source>
</evidence>
<organism evidence="1 2">
    <name type="scientific">Rhodoblastus sphagnicola</name>
    <dbReference type="NCBI Taxonomy" id="333368"/>
    <lineage>
        <taxon>Bacteria</taxon>
        <taxon>Pseudomonadati</taxon>
        <taxon>Pseudomonadota</taxon>
        <taxon>Alphaproteobacteria</taxon>
        <taxon>Hyphomicrobiales</taxon>
        <taxon>Rhodoblastaceae</taxon>
        <taxon>Rhodoblastus</taxon>
    </lineage>
</organism>
<dbReference type="EMBL" id="NHSJ01000073">
    <property type="protein sequence ID" value="PPQ30722.1"/>
    <property type="molecule type" value="Genomic_DNA"/>
</dbReference>
<evidence type="ECO:0000313" key="2">
    <source>
        <dbReference type="Proteomes" id="UP000239089"/>
    </source>
</evidence>
<name>A0A2S6N7X4_9HYPH</name>
<reference evidence="1 2" key="1">
    <citation type="journal article" date="2018" name="Arch. Microbiol.">
        <title>New insights into the metabolic potential of the phototrophic purple bacterium Rhodopila globiformis DSM 161(T) from its draft genome sequence and evidence for a vanadium-dependent nitrogenase.</title>
        <authorList>
            <person name="Imhoff J.F."/>
            <person name="Rahn T."/>
            <person name="Kunzel S."/>
            <person name="Neulinger S.C."/>
        </authorList>
    </citation>
    <scope>NUCLEOTIDE SEQUENCE [LARGE SCALE GENOMIC DNA]</scope>
    <source>
        <strain evidence="1 2">DSM 16996</strain>
    </source>
</reference>
<dbReference type="Pfam" id="PF05494">
    <property type="entry name" value="MlaC"/>
    <property type="match status" value="1"/>
</dbReference>
<dbReference type="AlphaFoldDB" id="A0A2S6N7X4"/>
<protein>
    <recommendedName>
        <fullName evidence="3">Toluene tolerance protein</fullName>
    </recommendedName>
</protein>
<accession>A0A2S6N7X4</accession>
<dbReference type="InterPro" id="IPR042245">
    <property type="entry name" value="Tgt2/MlaC_sf"/>
</dbReference>
<comment type="caution">
    <text evidence="1">The sequence shown here is derived from an EMBL/GenBank/DDBJ whole genome shotgun (WGS) entry which is preliminary data.</text>
</comment>
<gene>
    <name evidence="1" type="ORF">CCR94_11700</name>
</gene>
<dbReference type="Proteomes" id="UP000239089">
    <property type="component" value="Unassembled WGS sequence"/>
</dbReference>
<dbReference type="InterPro" id="IPR008869">
    <property type="entry name" value="MlaC/ttg2D"/>
</dbReference>
<keyword evidence="2" id="KW-1185">Reference proteome</keyword>